<name>A0A552I8Q7_MICVR</name>
<organism evidence="1 2">
    <name type="scientific">Microcystis viridis Mv_BB_P_19951000_S68D</name>
    <dbReference type="NCBI Taxonomy" id="2486270"/>
    <lineage>
        <taxon>Bacteria</taxon>
        <taxon>Bacillati</taxon>
        <taxon>Cyanobacteriota</taxon>
        <taxon>Cyanophyceae</taxon>
        <taxon>Oscillatoriophycideae</taxon>
        <taxon>Chroococcales</taxon>
        <taxon>Microcystaceae</taxon>
        <taxon>Microcystis</taxon>
    </lineage>
</organism>
<dbReference type="EMBL" id="SFAZ01000025">
    <property type="protein sequence ID" value="TRU79818.1"/>
    <property type="molecule type" value="Genomic_DNA"/>
</dbReference>
<proteinExistence type="predicted"/>
<reference evidence="1 2" key="1">
    <citation type="submission" date="2019-01" db="EMBL/GenBank/DDBJ databases">
        <title>Coherence of Microcystis species and biogeography revealed through population genomics.</title>
        <authorList>
            <person name="Perez-Carrascal O.M."/>
            <person name="Terrat Y."/>
            <person name="Giani A."/>
            <person name="Fortin N."/>
            <person name="Tromas N."/>
            <person name="Shapiro B.J."/>
        </authorList>
    </citation>
    <scope>NUCLEOTIDE SEQUENCE [LARGE SCALE GENOMIC DNA]</scope>
    <source>
        <strain evidence="1">Mv_BB_P_19951000_S68D</strain>
    </source>
</reference>
<comment type="caution">
    <text evidence="1">The sequence shown here is derived from an EMBL/GenBank/DDBJ whole genome shotgun (WGS) entry which is preliminary data.</text>
</comment>
<dbReference type="Proteomes" id="UP000320674">
    <property type="component" value="Unassembled WGS sequence"/>
</dbReference>
<dbReference type="AlphaFoldDB" id="A0A552I8Q7"/>
<protein>
    <submittedName>
        <fullName evidence="1">Uncharacterized protein</fullName>
    </submittedName>
</protein>
<accession>A0A552I8Q7</accession>
<evidence type="ECO:0000313" key="1">
    <source>
        <dbReference type="EMBL" id="TRU79818.1"/>
    </source>
</evidence>
<gene>
    <name evidence="1" type="ORF">EWV77_01615</name>
</gene>
<sequence>MTDTIIEVENLGKRYVLDHQQVGLKYETQRPLMLRSALTHPTDNCASLLINDRLYLSNIAELTESSLILPLAMNHYL</sequence>
<evidence type="ECO:0000313" key="2">
    <source>
        <dbReference type="Proteomes" id="UP000320674"/>
    </source>
</evidence>